<dbReference type="SUPFAM" id="SSF54637">
    <property type="entry name" value="Thioesterase/thiol ester dehydrase-isomerase"/>
    <property type="match status" value="1"/>
</dbReference>
<sequence>MTATVQDGTAAGGSAEAPGGSLEAFFVGGDGRYEPRAHARSPWSESLVAGRLVCGLMAREVENALPAEGFVPSRMTVDLFRPIPLQPITIAAHTVRDGRRIRVIDVDASVDGIVVARASVLALRSGAADEEVAWTHISHRPPNPDLVAPPTRTAPRHFGEVRRVTDPDDRRFAWFRETAPMVENTAGSPFEVAAMAADWVSPFTNMGATRLHYINGDVTLYLSRLPVGPWIGFENIDRVVTDGVAVSTCALHDVTGRIGSASAAALPY</sequence>
<keyword evidence="3" id="KW-1185">Reference proteome</keyword>
<proteinExistence type="predicted"/>
<dbReference type="InterPro" id="IPR029069">
    <property type="entry name" value="HotDog_dom_sf"/>
</dbReference>
<dbReference type="InterPro" id="IPR042171">
    <property type="entry name" value="Acyl-CoA_hotdog"/>
</dbReference>
<comment type="caution">
    <text evidence="2">The sequence shown here is derived from an EMBL/GenBank/DDBJ whole genome shotgun (WGS) entry which is preliminary data.</text>
</comment>
<dbReference type="Pfam" id="PF13622">
    <property type="entry name" value="4HBT_3"/>
    <property type="match status" value="1"/>
</dbReference>
<organism evidence="2 3">
    <name type="scientific">Rhodococcoides kroppenstedtii</name>
    <dbReference type="NCBI Taxonomy" id="293050"/>
    <lineage>
        <taxon>Bacteria</taxon>
        <taxon>Bacillati</taxon>
        <taxon>Actinomycetota</taxon>
        <taxon>Actinomycetes</taxon>
        <taxon>Mycobacteriales</taxon>
        <taxon>Nocardiaceae</taxon>
        <taxon>Rhodococcoides</taxon>
    </lineage>
</organism>
<dbReference type="Proteomes" id="UP001520140">
    <property type="component" value="Unassembled WGS sequence"/>
</dbReference>
<dbReference type="Gene3D" id="2.40.160.210">
    <property type="entry name" value="Acyl-CoA thioesterase, double hotdog domain"/>
    <property type="match status" value="1"/>
</dbReference>
<gene>
    <name evidence="2" type="ORF">HQ605_12040</name>
</gene>
<dbReference type="RefSeq" id="WP_068104069.1">
    <property type="nucleotide sequence ID" value="NZ_JABUKE010000009.1"/>
</dbReference>
<feature type="domain" description="Acyl-CoA thioesterase-like N-terminal HotDog" evidence="1">
    <location>
        <begin position="41"/>
        <end position="121"/>
    </location>
</feature>
<name>A0ABS7NU51_9NOCA</name>
<dbReference type="InterPro" id="IPR049449">
    <property type="entry name" value="TesB_ACOT8-like_N"/>
</dbReference>
<protein>
    <submittedName>
        <fullName evidence="2">Thioesterase family protein</fullName>
    </submittedName>
</protein>
<reference evidence="2 3" key="1">
    <citation type="submission" date="2020-06" db="EMBL/GenBank/DDBJ databases">
        <title>Taxonomy, biology and ecology of Rhodococcus bacteria occurring in California pistachio and other woody hosts as revealed by genome sequence analyses.</title>
        <authorList>
            <person name="Gai Y."/>
            <person name="Riely B."/>
        </authorList>
    </citation>
    <scope>NUCLEOTIDE SEQUENCE [LARGE SCALE GENOMIC DNA]</scope>
    <source>
        <strain evidence="2 3">BP-284</strain>
    </source>
</reference>
<dbReference type="EMBL" id="JABUKG010000011">
    <property type="protein sequence ID" value="MBY6321557.1"/>
    <property type="molecule type" value="Genomic_DNA"/>
</dbReference>
<evidence type="ECO:0000313" key="3">
    <source>
        <dbReference type="Proteomes" id="UP001520140"/>
    </source>
</evidence>
<accession>A0ABS7NU51</accession>
<evidence type="ECO:0000313" key="2">
    <source>
        <dbReference type="EMBL" id="MBY6321557.1"/>
    </source>
</evidence>
<evidence type="ECO:0000259" key="1">
    <source>
        <dbReference type="Pfam" id="PF13622"/>
    </source>
</evidence>